<dbReference type="InterPro" id="IPR051548">
    <property type="entry name" value="Grx-like_ET"/>
</dbReference>
<dbReference type="KEGG" id="nwl:NWFMUON74_11260"/>
<evidence type="ECO:0000313" key="3">
    <source>
        <dbReference type="Proteomes" id="UP000516173"/>
    </source>
</evidence>
<dbReference type="InterPro" id="IPR036249">
    <property type="entry name" value="Thioredoxin-like_sf"/>
</dbReference>
<evidence type="ECO:0000259" key="1">
    <source>
        <dbReference type="Pfam" id="PF00462"/>
    </source>
</evidence>
<proteinExistence type="predicted"/>
<dbReference type="GO" id="GO:0045454">
    <property type="term" value="P:cell redox homeostasis"/>
    <property type="evidence" value="ECO:0007669"/>
    <property type="project" value="TreeGrafter"/>
</dbReference>
<dbReference type="RefSeq" id="WP_187686913.1">
    <property type="nucleotide sequence ID" value="NZ_AP023396.1"/>
</dbReference>
<accession>A0A7G1KIV3</accession>
<dbReference type="PROSITE" id="PS51354">
    <property type="entry name" value="GLUTAREDOXIN_2"/>
    <property type="match status" value="1"/>
</dbReference>
<dbReference type="InterPro" id="IPR002109">
    <property type="entry name" value="Glutaredoxin"/>
</dbReference>
<feature type="domain" description="Glutaredoxin" evidence="1">
    <location>
        <begin position="9"/>
        <end position="64"/>
    </location>
</feature>
<dbReference type="CDD" id="cd02976">
    <property type="entry name" value="NrdH"/>
    <property type="match status" value="1"/>
</dbReference>
<dbReference type="GeneID" id="80345736"/>
<organism evidence="2 3">
    <name type="scientific">Nocardia wallacei</name>
    <dbReference type="NCBI Taxonomy" id="480035"/>
    <lineage>
        <taxon>Bacteria</taxon>
        <taxon>Bacillati</taxon>
        <taxon>Actinomycetota</taxon>
        <taxon>Actinomycetes</taxon>
        <taxon>Mycobacteriales</taxon>
        <taxon>Nocardiaceae</taxon>
        <taxon>Nocardia</taxon>
    </lineage>
</organism>
<dbReference type="Gene3D" id="3.40.30.10">
    <property type="entry name" value="Glutaredoxin"/>
    <property type="match status" value="1"/>
</dbReference>
<gene>
    <name evidence="2" type="ORF">NWFMUON74_11260</name>
</gene>
<dbReference type="AlphaFoldDB" id="A0A7G1KIV3"/>
<dbReference type="PANTHER" id="PTHR34386">
    <property type="entry name" value="GLUTAREDOXIN"/>
    <property type="match status" value="1"/>
</dbReference>
<dbReference type="Pfam" id="PF00462">
    <property type="entry name" value="Glutaredoxin"/>
    <property type="match status" value="1"/>
</dbReference>
<dbReference type="GO" id="GO:0009055">
    <property type="term" value="F:electron transfer activity"/>
    <property type="evidence" value="ECO:0007669"/>
    <property type="project" value="TreeGrafter"/>
</dbReference>
<dbReference type="Proteomes" id="UP000516173">
    <property type="component" value="Chromosome"/>
</dbReference>
<sequence length="103" mass="11751">MSDSAPELIVYRRDGCPYCARMRRVLNRHGIIHREVDIWSDPQAADFVRSVAYGNEAVPTVVLRDALGERHWVNPHPKDLIATVTADAPTLTGGPRRHHFRLW</sequence>
<dbReference type="EMBL" id="AP023396">
    <property type="protein sequence ID" value="BCK53354.1"/>
    <property type="molecule type" value="Genomic_DNA"/>
</dbReference>
<protein>
    <recommendedName>
        <fullName evidence="1">Glutaredoxin domain-containing protein</fullName>
    </recommendedName>
</protein>
<dbReference type="SUPFAM" id="SSF52833">
    <property type="entry name" value="Thioredoxin-like"/>
    <property type="match status" value="1"/>
</dbReference>
<name>A0A7G1KIV3_9NOCA</name>
<keyword evidence="3" id="KW-1185">Reference proteome</keyword>
<evidence type="ECO:0000313" key="2">
    <source>
        <dbReference type="EMBL" id="BCK53354.1"/>
    </source>
</evidence>
<reference evidence="2 3" key="1">
    <citation type="submission" date="2020-08" db="EMBL/GenBank/DDBJ databases">
        <title>Genome Sequencing of Nocardia wallacei strain FMUON74 and assembly.</title>
        <authorList>
            <person name="Toyokawa M."/>
            <person name="Uesaka K."/>
        </authorList>
    </citation>
    <scope>NUCLEOTIDE SEQUENCE [LARGE SCALE GENOMIC DNA]</scope>
    <source>
        <strain evidence="2 3">FMUON74</strain>
    </source>
</reference>
<dbReference type="PANTHER" id="PTHR34386:SF1">
    <property type="entry name" value="GLUTAREDOXIN-LIKE PROTEIN NRDH"/>
    <property type="match status" value="1"/>
</dbReference>